<dbReference type="GO" id="GO:0006890">
    <property type="term" value="P:retrograde vesicle-mediated transport, Golgi to endoplasmic reticulum"/>
    <property type="evidence" value="ECO:0007669"/>
    <property type="project" value="TreeGrafter"/>
</dbReference>
<dbReference type="EMBL" id="CM007373">
    <property type="protein sequence ID" value="OIV98834.1"/>
    <property type="molecule type" value="Genomic_DNA"/>
</dbReference>
<dbReference type="InterPro" id="IPR050844">
    <property type="entry name" value="Coatomer_complex_subunit"/>
</dbReference>
<evidence type="ECO:0000313" key="6">
    <source>
        <dbReference type="Proteomes" id="UP000188354"/>
    </source>
</evidence>
<keyword evidence="1" id="KW-0853">WD repeat</keyword>
<dbReference type="Gene3D" id="3.40.50.150">
    <property type="entry name" value="Vaccinia Virus protein VP39"/>
    <property type="match status" value="1"/>
</dbReference>
<dbReference type="SUPFAM" id="SSF50978">
    <property type="entry name" value="WD40 repeat-like"/>
    <property type="match status" value="1"/>
</dbReference>
<dbReference type="Pfam" id="PF06957">
    <property type="entry name" value="COPI_C"/>
    <property type="match status" value="1"/>
</dbReference>
<dbReference type="InterPro" id="IPR006692">
    <property type="entry name" value="Beta-prop_COPA/B_2nd"/>
</dbReference>
<dbReference type="Gene3D" id="1.25.40.470">
    <property type="match status" value="2"/>
</dbReference>
<dbReference type="Gramene" id="OIV98834">
    <property type="protein sequence ID" value="OIV98834"/>
    <property type="gene ID" value="TanjilG_08490"/>
</dbReference>
<dbReference type="PANTHER" id="PTHR19876">
    <property type="entry name" value="COATOMER"/>
    <property type="match status" value="1"/>
</dbReference>
<feature type="domain" description="Coatomer alpha subunit C-terminal" evidence="4">
    <location>
        <begin position="937"/>
        <end position="1040"/>
    </location>
</feature>
<dbReference type="STRING" id="3871.A0A4P1R014"/>
<dbReference type="AlphaFoldDB" id="A0A4P1R014"/>
<dbReference type="GO" id="GO:0006888">
    <property type="term" value="P:endoplasmic reticulum to Golgi vesicle-mediated transport"/>
    <property type="evidence" value="ECO:0007669"/>
    <property type="project" value="TreeGrafter"/>
</dbReference>
<dbReference type="CDD" id="cd22948">
    <property type="entry name" value="Coatomer_WDAD_alpha"/>
    <property type="match status" value="1"/>
</dbReference>
<dbReference type="GO" id="GO:0030126">
    <property type="term" value="C:COPI vesicle coat"/>
    <property type="evidence" value="ECO:0007669"/>
    <property type="project" value="InterPro"/>
</dbReference>
<dbReference type="GO" id="GO:0005198">
    <property type="term" value="F:structural molecule activity"/>
    <property type="evidence" value="ECO:0007669"/>
    <property type="project" value="InterPro"/>
</dbReference>
<evidence type="ECO:0000259" key="3">
    <source>
        <dbReference type="Pfam" id="PF04053"/>
    </source>
</evidence>
<evidence type="ECO:0000256" key="1">
    <source>
        <dbReference type="ARBA" id="ARBA00022574"/>
    </source>
</evidence>
<organism evidence="5 6">
    <name type="scientific">Lupinus angustifolius</name>
    <name type="common">Narrow-leaved blue lupine</name>
    <dbReference type="NCBI Taxonomy" id="3871"/>
    <lineage>
        <taxon>Eukaryota</taxon>
        <taxon>Viridiplantae</taxon>
        <taxon>Streptophyta</taxon>
        <taxon>Embryophyta</taxon>
        <taxon>Tracheophyta</taxon>
        <taxon>Spermatophyta</taxon>
        <taxon>Magnoliopsida</taxon>
        <taxon>eudicotyledons</taxon>
        <taxon>Gunneridae</taxon>
        <taxon>Pentapetalae</taxon>
        <taxon>rosids</taxon>
        <taxon>fabids</taxon>
        <taxon>Fabales</taxon>
        <taxon>Fabaceae</taxon>
        <taxon>Papilionoideae</taxon>
        <taxon>50 kb inversion clade</taxon>
        <taxon>genistoids sensu lato</taxon>
        <taxon>core genistoids</taxon>
        <taxon>Genisteae</taxon>
        <taxon>Lupinus</taxon>
    </lineage>
</organism>
<proteinExistence type="predicted"/>
<dbReference type="InterPro" id="IPR036322">
    <property type="entry name" value="WD40_repeat_dom_sf"/>
</dbReference>
<sequence>MALDVTFESICPSRFISFTIPSPTCSDSLLRVAVLDSPVQPTDSPQVGAMLVPEGRENDWIFSTELGQLQLLFSSPEISRLILIGNQFKEGDFSRNIYHRPLKCSLQEQGFEVWSKPLLLALSPRSLFRNGIPEIPILSYEDSLVSSIVIHSCVGYHVGEILVEDVEIESESEVHHGCHKREFRRRMRFKKMPNLIQTEIRIVPETDPSLNSVRIGDMGFIPDLQVLVHPYLAPMVASLSLISEYLEGQMQNGFKPKALCLGVGGGALLTFLTTQLGFEVMGVDNEMEVLRVAKDYFGLEDSECMHIVVGDAIKYIKKLAYHENPQTLSSIVDCDYNCLSHLVDGKVNHKFDVVMVDLDSSDIRSGISSPPLEFVRKNVLLAVKLALSESGILAINVIPSTKSFYDNLVTHFLGVFEELYKIDVGNGENFVLIATVSPQKKDNNIKKKMLTKFETKSNRVKGLSFHIKRPWILASLHSGVIQLWDYRMGWCNGSFCEQEYDMRCALHTFAGFISGHDQTPPLIVSGAYDGQVKLWKLWRMNAHPELNLLAAGHDNDMIVFKPERERPAFTISVDSLFYTKDRFLYDVLDKSTNQALLKILKNEIVKKSALPIAIDSIFYAGTVNLLCRSEDRVVIFDLQQRLVVGDLQTPFIKYVVWSNDMESVALLSKHAIIIASKKLVHQCTLHETIWVKSGGWNDNRVFIYTTLNHIKYCLPNGDSGIIKTLDATIYITKVFGNTIFCLDHDRKSRSIIIDATEYIFKLSLLKKRYDHVMNMIRNSQLCGQAMIAYLQQKGFPEVALHFVKDERIRFNLALESGNIQIAVASTTTIDEKDHWYRLGVEALRQGNIVKNDVMGQFHNALYIADVQERIKILENVSHLPFAYITASVHGLHDVAKRLAAELGDNVPSLSEGKVPSLLIPPPPVMCGSDWPLLRVMKGMFDGVFDNTSADAADEEYEAADGDWVEELDIVDVDGLQNGDVTAVLDDGEVAEENDEEGGWEMEDLELPPEVDTPKVSTSSHSSIFVPPTPDIPISQIWIQSVKEIT</sequence>
<dbReference type="SUPFAM" id="SSF53335">
    <property type="entry name" value="S-adenosyl-L-methionine-dependent methyltransferases"/>
    <property type="match status" value="1"/>
</dbReference>
<evidence type="ECO:0000259" key="4">
    <source>
        <dbReference type="Pfam" id="PF06957"/>
    </source>
</evidence>
<dbReference type="GO" id="GO:0006891">
    <property type="term" value="P:intra-Golgi vesicle-mediated transport"/>
    <property type="evidence" value="ECO:0007669"/>
    <property type="project" value="TreeGrafter"/>
</dbReference>
<name>A0A4P1R014_LUPAN</name>
<dbReference type="Proteomes" id="UP000188354">
    <property type="component" value="Chromosome LG13"/>
</dbReference>
<keyword evidence="6" id="KW-1185">Reference proteome</keyword>
<dbReference type="PANTHER" id="PTHR19876:SF1">
    <property type="entry name" value="COATOMER SUBUNIT ALPHA"/>
    <property type="match status" value="1"/>
</dbReference>
<protein>
    <submittedName>
        <fullName evidence="5">Uncharacterized protein</fullName>
    </submittedName>
</protein>
<keyword evidence="2" id="KW-0677">Repeat</keyword>
<dbReference type="GO" id="GO:0006886">
    <property type="term" value="P:intracellular protein transport"/>
    <property type="evidence" value="ECO:0007669"/>
    <property type="project" value="InterPro"/>
</dbReference>
<gene>
    <name evidence="5" type="ORF">TanjilG_08490</name>
</gene>
<accession>A0A4P1R014</accession>
<dbReference type="InterPro" id="IPR029063">
    <property type="entry name" value="SAM-dependent_MTases_sf"/>
</dbReference>
<evidence type="ECO:0000256" key="2">
    <source>
        <dbReference type="ARBA" id="ARBA00022737"/>
    </source>
</evidence>
<feature type="domain" description="COPA/B second beta-propeller" evidence="3">
    <location>
        <begin position="565"/>
        <end position="743"/>
    </location>
</feature>
<dbReference type="InterPro" id="IPR010714">
    <property type="entry name" value="Coatomer_asu_C"/>
</dbReference>
<dbReference type="Pfam" id="PF04053">
    <property type="entry name" value="B-prop_COPA_B_2nd"/>
    <property type="match status" value="1"/>
</dbReference>
<reference evidence="5 6" key="1">
    <citation type="journal article" date="2017" name="Plant Biotechnol. J.">
        <title>A comprehensive draft genome sequence for lupin (Lupinus angustifolius), an emerging health food: insights into plant-microbe interactions and legume evolution.</title>
        <authorList>
            <person name="Hane J.K."/>
            <person name="Ming Y."/>
            <person name="Kamphuis L.G."/>
            <person name="Nelson M.N."/>
            <person name="Garg G."/>
            <person name="Atkins C.A."/>
            <person name="Bayer P.E."/>
            <person name="Bravo A."/>
            <person name="Bringans S."/>
            <person name="Cannon S."/>
            <person name="Edwards D."/>
            <person name="Foley R."/>
            <person name="Gao L.L."/>
            <person name="Harrison M.J."/>
            <person name="Huang W."/>
            <person name="Hurgobin B."/>
            <person name="Li S."/>
            <person name="Liu C.W."/>
            <person name="McGrath A."/>
            <person name="Morahan G."/>
            <person name="Murray J."/>
            <person name="Weller J."/>
            <person name="Jian J."/>
            <person name="Singh K.B."/>
        </authorList>
    </citation>
    <scope>NUCLEOTIDE SEQUENCE [LARGE SCALE GENOMIC DNA]</scope>
    <source>
        <strain evidence="6">cv. Tanjil</strain>
        <tissue evidence="5">Whole plant</tissue>
    </source>
</reference>
<dbReference type="InterPro" id="IPR047312">
    <property type="entry name" value="Coatomer_alpha_WD-assoc_reg"/>
</dbReference>
<evidence type="ECO:0000313" key="5">
    <source>
        <dbReference type="EMBL" id="OIV98834.1"/>
    </source>
</evidence>